<dbReference type="PANTHER" id="PTHR38926:SF5">
    <property type="entry name" value="F-BOX AND LEUCINE-RICH REPEAT PROTEIN 6"/>
    <property type="match status" value="1"/>
</dbReference>
<protein>
    <submittedName>
        <fullName evidence="2">Uncharacterized protein</fullName>
    </submittedName>
</protein>
<evidence type="ECO:0000256" key="1">
    <source>
        <dbReference type="SAM" id="MobiDB-lite"/>
    </source>
</evidence>
<dbReference type="OrthoDB" id="3341212at2759"/>
<accession>A0A0D7BM58</accession>
<name>A0A0D7BM58_9AGAR</name>
<keyword evidence="3" id="KW-1185">Reference proteome</keyword>
<dbReference type="Gene3D" id="1.20.1280.50">
    <property type="match status" value="1"/>
</dbReference>
<feature type="region of interest" description="Disordered" evidence="1">
    <location>
        <begin position="222"/>
        <end position="246"/>
    </location>
</feature>
<proteinExistence type="predicted"/>
<dbReference type="EMBL" id="KN880453">
    <property type="protein sequence ID" value="KIY71557.1"/>
    <property type="molecule type" value="Genomic_DNA"/>
</dbReference>
<evidence type="ECO:0000313" key="2">
    <source>
        <dbReference type="EMBL" id="KIY71557.1"/>
    </source>
</evidence>
<dbReference type="STRING" id="1314674.A0A0D7BM58"/>
<reference evidence="2 3" key="1">
    <citation type="journal article" date="2015" name="Fungal Genet. Biol.">
        <title>Evolution of novel wood decay mechanisms in Agaricales revealed by the genome sequences of Fistulina hepatica and Cylindrobasidium torrendii.</title>
        <authorList>
            <person name="Floudas D."/>
            <person name="Held B.W."/>
            <person name="Riley R."/>
            <person name="Nagy L.G."/>
            <person name="Koehler G."/>
            <person name="Ransdell A.S."/>
            <person name="Younus H."/>
            <person name="Chow J."/>
            <person name="Chiniquy J."/>
            <person name="Lipzen A."/>
            <person name="Tritt A."/>
            <person name="Sun H."/>
            <person name="Haridas S."/>
            <person name="LaButti K."/>
            <person name="Ohm R.A."/>
            <person name="Kues U."/>
            <person name="Blanchette R.A."/>
            <person name="Grigoriev I.V."/>
            <person name="Minto R.E."/>
            <person name="Hibbett D.S."/>
        </authorList>
    </citation>
    <scope>NUCLEOTIDE SEQUENCE [LARGE SCALE GENOMIC DNA]</scope>
    <source>
        <strain evidence="2 3">FP15055 ss-10</strain>
    </source>
</reference>
<dbReference type="PANTHER" id="PTHR38926">
    <property type="entry name" value="F-BOX DOMAIN CONTAINING PROTEIN, EXPRESSED"/>
    <property type="match status" value="1"/>
</dbReference>
<feature type="region of interest" description="Disordered" evidence="1">
    <location>
        <begin position="98"/>
        <end position="139"/>
    </location>
</feature>
<sequence length="615" mass="69077">MAPASDVRKAVDEDIKAAVAQKIQEDPTLSPEMALKQVSEAMLKSNPFIPPQGCPVNDLPSELLAHIFYVGTKIQEDEMAFGEKEDDDYFHDNELDVAEDWTDDESEAMDVDKPDRSNGADEDSHSECSSCGSEDDDDEEYIPEIPFQVLASHVCKHWRDVAVNEPSLWTRIRFTKDYPFDAPTAYLERSKGLPIDIEIHAAADDEETDLYEDEDGNFIAVPAGTTPPQLSPPPTPPSSQGSDAVDHTKKFLSDEEITAAFNLITPHIARWKILEISTSKYASMFHALTHLEQCPPAPILECLQLYQYDDDSEGLEDAIFLPTEFRKPLLLFQGQVPNLRSAAFWGVHIDWDASLSFLSGLKDLELAYHASDVRPSYATLNAILQASPELDTLTLRGSGPVNDRDTWDSFEPLVLPAVTQLVLSQHDCEYISALYRRMRLPVVEALVLDFDGQDYSTFAEQLTKPAAGQSKSLLPRLKFLRIEGLPCARTHKVEILKQLTNLNSLFVECLDDEETVFFELLSEDAKNGTGDALLPMLEELTIRGVESRDVRSFVDARRKKGKPLLKLSMCTSDDITLKDKDWFHKNVDFDLYDPSESEIEDFEISDDELSEIESD</sequence>
<organism evidence="2 3">
    <name type="scientific">Cylindrobasidium torrendii FP15055 ss-10</name>
    <dbReference type="NCBI Taxonomy" id="1314674"/>
    <lineage>
        <taxon>Eukaryota</taxon>
        <taxon>Fungi</taxon>
        <taxon>Dikarya</taxon>
        <taxon>Basidiomycota</taxon>
        <taxon>Agaricomycotina</taxon>
        <taxon>Agaricomycetes</taxon>
        <taxon>Agaricomycetidae</taxon>
        <taxon>Agaricales</taxon>
        <taxon>Marasmiineae</taxon>
        <taxon>Physalacriaceae</taxon>
        <taxon>Cylindrobasidium</taxon>
    </lineage>
</organism>
<evidence type="ECO:0000313" key="3">
    <source>
        <dbReference type="Proteomes" id="UP000054007"/>
    </source>
</evidence>
<feature type="compositionally biased region" description="Basic and acidic residues" evidence="1">
    <location>
        <begin position="110"/>
        <end position="126"/>
    </location>
</feature>
<gene>
    <name evidence="2" type="ORF">CYLTODRAFT_390266</name>
</gene>
<dbReference type="Proteomes" id="UP000054007">
    <property type="component" value="Unassembled WGS sequence"/>
</dbReference>
<feature type="compositionally biased region" description="Acidic residues" evidence="1">
    <location>
        <begin position="98"/>
        <end position="109"/>
    </location>
</feature>
<dbReference type="AlphaFoldDB" id="A0A0D7BM58"/>